<dbReference type="Proteomes" id="UP000664417">
    <property type="component" value="Unassembled WGS sequence"/>
</dbReference>
<sequence length="393" mass="41765">MTTSPEQKTVQTRTNAHAVVAVHSAKGGVGKSTVSVNLAVGLAQRGLRVGLLDADIHGPSATLLLGNADWPDPGPEPNTIHPLKAHGIHFISMGNIANKQTPLIWRGAMVHNMLSQFYSQVLWPELDILLIDMPPGTGDALLTTAQADPPSGVIVVSTPQELSLLDTVRGVRAFRDLNVPILGFVENMSFLSCTGCGYEDDLFGKGAAEAVAEQLGFPFLGALPIDSVICDSGDAGVPFVLARSASASVQAMNAIVDKVHAGLDDLDVLGAWSLEWAELDWLTRVAEPPEQREAAGYPLRALWQVSRDELGLMWADGTTQIIGTRPLRLACPCARCVDEISGEPLLDPDTVPSDITLRVVKSVGRYGLAPVFSDGHKSGIFSFPYLRALGAPG</sequence>
<keyword evidence="9" id="KW-1185">Reference proteome</keyword>
<comment type="function">
    <text evidence="6">Binds and transfers iron-sulfur (Fe-S) clusters to target apoproteins. Can hydrolyze ATP.</text>
</comment>
<dbReference type="SUPFAM" id="SSF52540">
    <property type="entry name" value="P-loop containing nucleoside triphosphate hydrolases"/>
    <property type="match status" value="1"/>
</dbReference>
<dbReference type="EMBL" id="JAFREP010000023">
    <property type="protein sequence ID" value="MBO1321287.1"/>
    <property type="molecule type" value="Genomic_DNA"/>
</dbReference>
<evidence type="ECO:0000259" key="7">
    <source>
        <dbReference type="Pfam" id="PF06155"/>
    </source>
</evidence>
<dbReference type="InterPro" id="IPR019591">
    <property type="entry name" value="Mrp/NBP35_ATP-bd"/>
</dbReference>
<feature type="domain" description="Gamma-butyrobetaine hydroxylase-like N-terminal" evidence="7">
    <location>
        <begin position="307"/>
        <end position="387"/>
    </location>
</feature>
<keyword evidence="3 6" id="KW-0067">ATP-binding</keyword>
<comment type="subunit">
    <text evidence="6">Homodimer.</text>
</comment>
<dbReference type="GO" id="GO:0016226">
    <property type="term" value="P:iron-sulfur cluster assembly"/>
    <property type="evidence" value="ECO:0007669"/>
    <property type="project" value="InterPro"/>
</dbReference>
<dbReference type="CDD" id="cd02037">
    <property type="entry name" value="Mrp_NBP35"/>
    <property type="match status" value="1"/>
</dbReference>
<keyword evidence="2 6" id="KW-0547">Nucleotide-binding</keyword>
<feature type="binding site" evidence="6">
    <location>
        <begin position="25"/>
        <end position="32"/>
    </location>
    <ligand>
        <name>ATP</name>
        <dbReference type="ChEBI" id="CHEBI:30616"/>
    </ligand>
</feature>
<evidence type="ECO:0000256" key="1">
    <source>
        <dbReference type="ARBA" id="ARBA00022723"/>
    </source>
</evidence>
<dbReference type="RefSeq" id="WP_207861261.1">
    <property type="nucleotide sequence ID" value="NZ_JAFREP010000023.1"/>
</dbReference>
<comment type="similarity">
    <text evidence="6">Belongs to the Mrp/NBP35 ATP-binding proteins family.</text>
</comment>
<dbReference type="FunFam" id="3.40.50.300:FF:001119">
    <property type="entry name" value="Iron-sulfur cluster carrier protein"/>
    <property type="match status" value="1"/>
</dbReference>
<evidence type="ECO:0000313" key="9">
    <source>
        <dbReference type="Proteomes" id="UP000664417"/>
    </source>
</evidence>
<dbReference type="GO" id="GO:0140663">
    <property type="term" value="F:ATP-dependent FeS chaperone activity"/>
    <property type="evidence" value="ECO:0007669"/>
    <property type="project" value="InterPro"/>
</dbReference>
<protein>
    <recommendedName>
        <fullName evidence="6">Iron-sulfur cluster carrier protein</fullName>
    </recommendedName>
</protein>
<dbReference type="GO" id="GO:0051539">
    <property type="term" value="F:4 iron, 4 sulfur cluster binding"/>
    <property type="evidence" value="ECO:0007669"/>
    <property type="project" value="TreeGrafter"/>
</dbReference>
<dbReference type="Pfam" id="PF06155">
    <property type="entry name" value="GBBH-like_N"/>
    <property type="match status" value="1"/>
</dbReference>
<gene>
    <name evidence="8" type="ORF">J3U88_22595</name>
</gene>
<evidence type="ECO:0000256" key="4">
    <source>
        <dbReference type="ARBA" id="ARBA00023004"/>
    </source>
</evidence>
<dbReference type="PANTHER" id="PTHR42961:SF2">
    <property type="entry name" value="IRON-SULFUR PROTEIN NUBPL"/>
    <property type="match status" value="1"/>
</dbReference>
<evidence type="ECO:0000313" key="8">
    <source>
        <dbReference type="EMBL" id="MBO1321287.1"/>
    </source>
</evidence>
<dbReference type="AlphaFoldDB" id="A0A8J7U534"/>
<dbReference type="PANTHER" id="PTHR42961">
    <property type="entry name" value="IRON-SULFUR PROTEIN NUBPL"/>
    <property type="match status" value="1"/>
</dbReference>
<dbReference type="InterPro" id="IPR010376">
    <property type="entry name" value="GBBH-like_N"/>
</dbReference>
<dbReference type="InterPro" id="IPR027417">
    <property type="entry name" value="P-loop_NTPase"/>
</dbReference>
<dbReference type="GO" id="GO:0046872">
    <property type="term" value="F:metal ion binding"/>
    <property type="evidence" value="ECO:0007669"/>
    <property type="project" value="UniProtKB-KW"/>
</dbReference>
<evidence type="ECO:0000256" key="6">
    <source>
        <dbReference type="HAMAP-Rule" id="MF_02040"/>
    </source>
</evidence>
<keyword evidence="4 6" id="KW-0408">Iron</keyword>
<evidence type="ECO:0000256" key="5">
    <source>
        <dbReference type="ARBA" id="ARBA00023014"/>
    </source>
</evidence>
<dbReference type="Gene3D" id="3.40.50.300">
    <property type="entry name" value="P-loop containing nucleotide triphosphate hydrolases"/>
    <property type="match status" value="1"/>
</dbReference>
<keyword evidence="6" id="KW-0378">Hydrolase</keyword>
<organism evidence="8 9">
    <name type="scientific">Acanthopleuribacter pedis</name>
    <dbReference type="NCBI Taxonomy" id="442870"/>
    <lineage>
        <taxon>Bacteria</taxon>
        <taxon>Pseudomonadati</taxon>
        <taxon>Acidobacteriota</taxon>
        <taxon>Holophagae</taxon>
        <taxon>Acanthopleuribacterales</taxon>
        <taxon>Acanthopleuribacteraceae</taxon>
        <taxon>Acanthopleuribacter</taxon>
    </lineage>
</organism>
<dbReference type="Pfam" id="PF10609">
    <property type="entry name" value="ParA"/>
    <property type="match status" value="1"/>
</dbReference>
<dbReference type="GO" id="GO:0005524">
    <property type="term" value="F:ATP binding"/>
    <property type="evidence" value="ECO:0007669"/>
    <property type="project" value="UniProtKB-UniRule"/>
</dbReference>
<keyword evidence="5 6" id="KW-0411">Iron-sulfur</keyword>
<keyword evidence="1 6" id="KW-0479">Metal-binding</keyword>
<dbReference type="InterPro" id="IPR038492">
    <property type="entry name" value="GBBH-like_N_sf"/>
</dbReference>
<reference evidence="8" key="1">
    <citation type="submission" date="2021-03" db="EMBL/GenBank/DDBJ databases">
        <authorList>
            <person name="Wang G."/>
        </authorList>
    </citation>
    <scope>NUCLEOTIDE SEQUENCE</scope>
    <source>
        <strain evidence="8">KCTC 12899</strain>
    </source>
</reference>
<dbReference type="Gene3D" id="3.30.2020.30">
    <property type="match status" value="1"/>
</dbReference>
<dbReference type="GO" id="GO:0016887">
    <property type="term" value="F:ATP hydrolysis activity"/>
    <property type="evidence" value="ECO:0007669"/>
    <property type="project" value="UniProtKB-UniRule"/>
</dbReference>
<proteinExistence type="inferred from homology"/>
<evidence type="ECO:0000256" key="2">
    <source>
        <dbReference type="ARBA" id="ARBA00022741"/>
    </source>
</evidence>
<dbReference type="InterPro" id="IPR033756">
    <property type="entry name" value="YlxH/NBP35"/>
</dbReference>
<accession>A0A8J7U534</accession>
<dbReference type="InterPro" id="IPR044304">
    <property type="entry name" value="NUBPL-like"/>
</dbReference>
<name>A0A8J7U534_9BACT</name>
<comment type="caution">
    <text evidence="8">The sequence shown here is derived from an EMBL/GenBank/DDBJ whole genome shotgun (WGS) entry which is preliminary data.</text>
</comment>
<dbReference type="HAMAP" id="MF_02040">
    <property type="entry name" value="Mrp_NBP35"/>
    <property type="match status" value="1"/>
</dbReference>
<evidence type="ECO:0000256" key="3">
    <source>
        <dbReference type="ARBA" id="ARBA00022840"/>
    </source>
</evidence>